<reference evidence="2 3" key="1">
    <citation type="submission" date="2016-10" db="EMBL/GenBank/DDBJ databases">
        <authorList>
            <person name="de Groot N.N."/>
        </authorList>
    </citation>
    <scope>NUCLEOTIDE SEQUENCE [LARGE SCALE GENOMIC DNA]</scope>
    <source>
        <strain evidence="2 3">DSM 16619</strain>
    </source>
</reference>
<dbReference type="OrthoDB" id="8811685at2"/>
<keyword evidence="1" id="KW-0472">Membrane</keyword>
<dbReference type="RefSeq" id="WP_092746190.1">
    <property type="nucleotide sequence ID" value="NZ_FMZC01000041.1"/>
</dbReference>
<protein>
    <submittedName>
        <fullName evidence="2">Uncharacterized protein</fullName>
    </submittedName>
</protein>
<proteinExistence type="predicted"/>
<keyword evidence="3" id="KW-1185">Reference proteome</keyword>
<dbReference type="EMBL" id="FMZC01000041">
    <property type="protein sequence ID" value="SDE78122.1"/>
    <property type="molecule type" value="Genomic_DNA"/>
</dbReference>
<accession>A0A1G7FQJ5</accession>
<keyword evidence="1" id="KW-1133">Transmembrane helix</keyword>
<keyword evidence="1" id="KW-0812">Transmembrane</keyword>
<feature type="transmembrane region" description="Helical" evidence="1">
    <location>
        <begin position="12"/>
        <end position="34"/>
    </location>
</feature>
<evidence type="ECO:0000313" key="2">
    <source>
        <dbReference type="EMBL" id="SDE78122.1"/>
    </source>
</evidence>
<dbReference type="STRING" id="187868.SAMN05192589_1413"/>
<feature type="transmembrane region" description="Helical" evidence="1">
    <location>
        <begin position="54"/>
        <end position="75"/>
    </location>
</feature>
<gene>
    <name evidence="2" type="ORF">SAMN05192589_1413</name>
</gene>
<evidence type="ECO:0000256" key="1">
    <source>
        <dbReference type="SAM" id="Phobius"/>
    </source>
</evidence>
<dbReference type="AlphaFoldDB" id="A0A1G7FQJ5"/>
<dbReference type="Proteomes" id="UP000198781">
    <property type="component" value="Unassembled WGS sequence"/>
</dbReference>
<evidence type="ECO:0000313" key="3">
    <source>
        <dbReference type="Proteomes" id="UP000198781"/>
    </source>
</evidence>
<sequence>MFVASQVRKALVWTIPLFLGITAVSFFVVLYGLVPPINAIASNAPVVRIAPASQVAPFVAAFCLIGIVVGIMRAVPCSDRRIKPYEFAFKIAVVAALVAMVLIPVTSIGQRFYMPRLGYSLCSELEGNPTMWFTDWVRNPAWCVGGKSLEWVSEQAAIKD</sequence>
<organism evidence="2 3">
    <name type="scientific">Paracidovorax valerianellae</name>
    <dbReference type="NCBI Taxonomy" id="187868"/>
    <lineage>
        <taxon>Bacteria</taxon>
        <taxon>Pseudomonadati</taxon>
        <taxon>Pseudomonadota</taxon>
        <taxon>Betaproteobacteria</taxon>
        <taxon>Burkholderiales</taxon>
        <taxon>Comamonadaceae</taxon>
        <taxon>Paracidovorax</taxon>
    </lineage>
</organism>
<name>A0A1G7FQJ5_9BURK</name>
<feature type="transmembrane region" description="Helical" evidence="1">
    <location>
        <begin position="87"/>
        <end position="109"/>
    </location>
</feature>